<organism evidence="3">
    <name type="scientific">Dichomitus squalens</name>
    <dbReference type="NCBI Taxonomy" id="114155"/>
    <lineage>
        <taxon>Eukaryota</taxon>
        <taxon>Fungi</taxon>
        <taxon>Dikarya</taxon>
        <taxon>Basidiomycota</taxon>
        <taxon>Agaricomycotina</taxon>
        <taxon>Agaricomycetes</taxon>
        <taxon>Polyporales</taxon>
        <taxon>Polyporaceae</taxon>
        <taxon>Dichomitus</taxon>
    </lineage>
</organism>
<feature type="region of interest" description="Disordered" evidence="1">
    <location>
        <begin position="95"/>
        <end position="159"/>
    </location>
</feature>
<name>A0A4Q9M3E9_9APHY</name>
<dbReference type="Pfam" id="PF15963">
    <property type="entry name" value="Myb_DNA-bind_7"/>
    <property type="match status" value="1"/>
</dbReference>
<accession>A0A4Q9M3E9</accession>
<dbReference type="InterPro" id="IPR001005">
    <property type="entry name" value="SANT/Myb"/>
</dbReference>
<feature type="domain" description="Transcription factor TFIIIB component B'' Myb" evidence="2">
    <location>
        <begin position="39"/>
        <end position="100"/>
    </location>
</feature>
<evidence type="ECO:0000256" key="1">
    <source>
        <dbReference type="SAM" id="MobiDB-lite"/>
    </source>
</evidence>
<dbReference type="Proteomes" id="UP000292957">
    <property type="component" value="Unassembled WGS sequence"/>
</dbReference>
<evidence type="ECO:0000313" key="3">
    <source>
        <dbReference type="EMBL" id="TBU21275.1"/>
    </source>
</evidence>
<evidence type="ECO:0000259" key="2">
    <source>
        <dbReference type="Pfam" id="PF15963"/>
    </source>
</evidence>
<dbReference type="EMBL" id="ML143636">
    <property type="protein sequence ID" value="TBU21275.1"/>
    <property type="molecule type" value="Genomic_DNA"/>
</dbReference>
<proteinExistence type="predicted"/>
<gene>
    <name evidence="3" type="ORF">BD311DRAFT_812458</name>
</gene>
<dbReference type="CDD" id="cd00167">
    <property type="entry name" value="SANT"/>
    <property type="match status" value="1"/>
</dbReference>
<sequence length="159" mass="18108">MDEDLLFVNRDEEHRTEDYAHVDKSDFTKSVNSETYCRKALSQFGENYELISYVLPGRDQKACKNKFNSEDTKNPARITLCLNNRKPYDIATLTRMTGKDFSGPTPEIRAPTPIRSTELEADAPPTARPSPRVKRKKSRTPSVRDADVEILGDIDDVEK</sequence>
<dbReference type="AlphaFoldDB" id="A0A4Q9M3E9"/>
<feature type="compositionally biased region" description="Acidic residues" evidence="1">
    <location>
        <begin position="148"/>
        <end position="159"/>
    </location>
</feature>
<dbReference type="InterPro" id="IPR039467">
    <property type="entry name" value="TFIIIB_B''_Myb"/>
</dbReference>
<protein>
    <recommendedName>
        <fullName evidence="2">Transcription factor TFIIIB component B'' Myb domain-containing protein</fullName>
    </recommendedName>
</protein>
<dbReference type="OrthoDB" id="272624at2759"/>
<reference evidence="3" key="1">
    <citation type="submission" date="2019-01" db="EMBL/GenBank/DDBJ databases">
        <title>Draft genome sequences of three monokaryotic isolates of the white-rot basidiomycete fungus Dichomitus squalens.</title>
        <authorList>
            <consortium name="DOE Joint Genome Institute"/>
            <person name="Lopez S.C."/>
            <person name="Andreopoulos B."/>
            <person name="Pangilinan J."/>
            <person name="Lipzen A."/>
            <person name="Riley R."/>
            <person name="Ahrendt S."/>
            <person name="Ng V."/>
            <person name="Barry K."/>
            <person name="Daum C."/>
            <person name="Grigoriev I.V."/>
            <person name="Hilden K.S."/>
            <person name="Makela M.R."/>
            <person name="de Vries R.P."/>
        </authorList>
    </citation>
    <scope>NUCLEOTIDE SEQUENCE [LARGE SCALE GENOMIC DNA]</scope>
    <source>
        <strain evidence="3">OM18370.1</strain>
    </source>
</reference>